<gene>
    <name evidence="1" type="ORF">SAMN05216418_1674</name>
</gene>
<reference evidence="1 2" key="1">
    <citation type="submission" date="2016-09" db="EMBL/GenBank/DDBJ databases">
        <authorList>
            <person name="Capua I."/>
            <person name="De Benedictis P."/>
            <person name="Joannis T."/>
            <person name="Lombin L.H."/>
            <person name="Cattoli G."/>
        </authorList>
    </citation>
    <scope>NUCLEOTIDE SEQUENCE [LARGE SCALE GENOMIC DNA]</scope>
    <source>
        <strain evidence="1 2">NIO-1002</strain>
    </source>
</reference>
<dbReference type="AlphaFoldDB" id="A0A1G6J0C5"/>
<protein>
    <recommendedName>
        <fullName evidence="3">HEAT repeat domain-containing protein</fullName>
    </recommendedName>
</protein>
<dbReference type="OrthoDB" id="9134742at2"/>
<accession>A0A1G6J0C5</accession>
<evidence type="ECO:0000313" key="2">
    <source>
        <dbReference type="Proteomes" id="UP000183203"/>
    </source>
</evidence>
<dbReference type="Gene3D" id="1.25.10.10">
    <property type="entry name" value="Leucine-rich Repeat Variant"/>
    <property type="match status" value="1"/>
</dbReference>
<evidence type="ECO:0008006" key="3">
    <source>
        <dbReference type="Google" id="ProtNLM"/>
    </source>
</evidence>
<evidence type="ECO:0000313" key="1">
    <source>
        <dbReference type="EMBL" id="SDC12234.1"/>
    </source>
</evidence>
<dbReference type="SUPFAM" id="SSF48371">
    <property type="entry name" value="ARM repeat"/>
    <property type="match status" value="1"/>
</dbReference>
<dbReference type="RefSeq" id="WP_058231882.1">
    <property type="nucleotide sequence ID" value="NZ_FMYG01000003.1"/>
</dbReference>
<organism evidence="1 2">
    <name type="scientific">Microbacterium enclense</name>
    <dbReference type="NCBI Taxonomy" id="993073"/>
    <lineage>
        <taxon>Bacteria</taxon>
        <taxon>Bacillati</taxon>
        <taxon>Actinomycetota</taxon>
        <taxon>Actinomycetes</taxon>
        <taxon>Micrococcales</taxon>
        <taxon>Microbacteriaceae</taxon>
        <taxon>Microbacterium</taxon>
    </lineage>
</organism>
<dbReference type="STRING" id="993073.AS029_07090"/>
<dbReference type="Pfam" id="PF13646">
    <property type="entry name" value="HEAT_2"/>
    <property type="match status" value="1"/>
</dbReference>
<dbReference type="InterPro" id="IPR011989">
    <property type="entry name" value="ARM-like"/>
</dbReference>
<dbReference type="Proteomes" id="UP000183203">
    <property type="component" value="Unassembled WGS sequence"/>
</dbReference>
<dbReference type="InterPro" id="IPR016024">
    <property type="entry name" value="ARM-type_fold"/>
</dbReference>
<name>A0A1G6J0C5_9MICO</name>
<proteinExistence type="predicted"/>
<sequence>MTETTPADRLRAALGHPDASARLQAALAAGTRPDDSYIAELVARCAVEGDFFVRDMLTWALTRHDPALAVAALLPEVNSEVPQARSQALHTLSKIGDPAAFAVITPAVLRDRHPEVARAAWRTASGLVPDDAHESLAEELATQFGRGDHDTQRSLSRAFAAIGFRAEPTVERAAASPYDVVSAHARATAIVMDDPDTEFAEAVVEARRVVAQRALPAQD</sequence>
<dbReference type="EMBL" id="FMYG01000003">
    <property type="protein sequence ID" value="SDC12234.1"/>
    <property type="molecule type" value="Genomic_DNA"/>
</dbReference>